<sequence length="321" mass="33406">MTEQRGVVVGYDGSDFSMQALDWAMDECELRRSPLTVTHAWRWPYGDAPEEARLHLRKAADHVLYHGAECARSCSAVGAVTADLYEGSASGRLVELSEGADVVVVGSRGLGSLARSVVGSVTAHVAAHARAPVVVVRGPGPIPVPAEPGPVVLGLDPAAPDEVVEFAFREAALRRLRLAAVHAAGPEPMRPPAAEPVPGSGGAEPGAGGGGTAGGAVRERMEERLAPWRERYPDVPVETRVVAGPARETLEDASAGAVLLVVSAGGSRRPGRLGTVAREMIEGSRCPVAVVPVPADERPGSRQEADEGVREGHTVPSRHDG</sequence>
<dbReference type="EMBL" id="JBHSBM010000016">
    <property type="protein sequence ID" value="MFC4059246.1"/>
    <property type="molecule type" value="Genomic_DNA"/>
</dbReference>
<feature type="domain" description="UspA" evidence="3">
    <location>
        <begin position="155"/>
        <end position="292"/>
    </location>
</feature>
<keyword evidence="5" id="KW-1185">Reference proteome</keyword>
<comment type="similarity">
    <text evidence="1">Belongs to the universal stress protein A family.</text>
</comment>
<dbReference type="Gene3D" id="3.40.50.620">
    <property type="entry name" value="HUPs"/>
    <property type="match status" value="2"/>
</dbReference>
<dbReference type="Pfam" id="PF00582">
    <property type="entry name" value="Usp"/>
    <property type="match status" value="2"/>
</dbReference>
<evidence type="ECO:0000313" key="4">
    <source>
        <dbReference type="EMBL" id="MFC4059246.1"/>
    </source>
</evidence>
<name>A0ABV8I7U6_9ACTN</name>
<feature type="compositionally biased region" description="Basic and acidic residues" evidence="2">
    <location>
        <begin position="295"/>
        <end position="321"/>
    </location>
</feature>
<evidence type="ECO:0000256" key="2">
    <source>
        <dbReference type="SAM" id="MobiDB-lite"/>
    </source>
</evidence>
<proteinExistence type="inferred from homology"/>
<dbReference type="Proteomes" id="UP001595850">
    <property type="component" value="Unassembled WGS sequence"/>
</dbReference>
<dbReference type="RefSeq" id="WP_377287556.1">
    <property type="nucleotide sequence ID" value="NZ_JBHSBM010000016.1"/>
</dbReference>
<dbReference type="SUPFAM" id="SSF52402">
    <property type="entry name" value="Adenine nucleotide alpha hydrolases-like"/>
    <property type="match status" value="2"/>
</dbReference>
<dbReference type="PANTHER" id="PTHR46553:SF3">
    <property type="entry name" value="ADENINE NUCLEOTIDE ALPHA HYDROLASES-LIKE SUPERFAMILY PROTEIN"/>
    <property type="match status" value="1"/>
</dbReference>
<dbReference type="PANTHER" id="PTHR46553">
    <property type="entry name" value="ADENINE NUCLEOTIDE ALPHA HYDROLASES-LIKE SUPERFAMILY PROTEIN"/>
    <property type="match status" value="1"/>
</dbReference>
<protein>
    <submittedName>
        <fullName evidence="4">Universal stress protein</fullName>
    </submittedName>
</protein>
<dbReference type="InterPro" id="IPR014729">
    <property type="entry name" value="Rossmann-like_a/b/a_fold"/>
</dbReference>
<evidence type="ECO:0000259" key="3">
    <source>
        <dbReference type="Pfam" id="PF00582"/>
    </source>
</evidence>
<dbReference type="InterPro" id="IPR006016">
    <property type="entry name" value="UspA"/>
</dbReference>
<gene>
    <name evidence="4" type="ORF">ACFOWE_13140</name>
</gene>
<accession>A0ABV8I7U6</accession>
<evidence type="ECO:0000256" key="1">
    <source>
        <dbReference type="ARBA" id="ARBA00008791"/>
    </source>
</evidence>
<dbReference type="InterPro" id="IPR006015">
    <property type="entry name" value="Universal_stress_UspA"/>
</dbReference>
<reference evidence="5" key="1">
    <citation type="journal article" date="2019" name="Int. J. Syst. Evol. Microbiol.">
        <title>The Global Catalogue of Microorganisms (GCM) 10K type strain sequencing project: providing services to taxonomists for standard genome sequencing and annotation.</title>
        <authorList>
            <consortium name="The Broad Institute Genomics Platform"/>
            <consortium name="The Broad Institute Genome Sequencing Center for Infectious Disease"/>
            <person name="Wu L."/>
            <person name="Ma J."/>
        </authorList>
    </citation>
    <scope>NUCLEOTIDE SEQUENCE [LARGE SCALE GENOMIC DNA]</scope>
    <source>
        <strain evidence="5">TBRC 4489</strain>
    </source>
</reference>
<feature type="region of interest" description="Disordered" evidence="2">
    <location>
        <begin position="186"/>
        <end position="216"/>
    </location>
</feature>
<evidence type="ECO:0000313" key="5">
    <source>
        <dbReference type="Proteomes" id="UP001595850"/>
    </source>
</evidence>
<feature type="domain" description="UspA" evidence="3">
    <location>
        <begin position="7"/>
        <end position="137"/>
    </location>
</feature>
<dbReference type="PRINTS" id="PR01438">
    <property type="entry name" value="UNVRSLSTRESS"/>
</dbReference>
<organism evidence="4 5">
    <name type="scientific">Planomonospora corallina</name>
    <dbReference type="NCBI Taxonomy" id="1806052"/>
    <lineage>
        <taxon>Bacteria</taxon>
        <taxon>Bacillati</taxon>
        <taxon>Actinomycetota</taxon>
        <taxon>Actinomycetes</taxon>
        <taxon>Streptosporangiales</taxon>
        <taxon>Streptosporangiaceae</taxon>
        <taxon>Planomonospora</taxon>
    </lineage>
</organism>
<feature type="compositionally biased region" description="Gly residues" evidence="2">
    <location>
        <begin position="199"/>
        <end position="214"/>
    </location>
</feature>
<feature type="region of interest" description="Disordered" evidence="2">
    <location>
        <begin position="292"/>
        <end position="321"/>
    </location>
</feature>
<comment type="caution">
    <text evidence="4">The sequence shown here is derived from an EMBL/GenBank/DDBJ whole genome shotgun (WGS) entry which is preliminary data.</text>
</comment>